<dbReference type="PRINTS" id="PR00344">
    <property type="entry name" value="BCTRLSENSOR"/>
</dbReference>
<dbReference type="GO" id="GO:0005524">
    <property type="term" value="F:ATP binding"/>
    <property type="evidence" value="ECO:0007669"/>
    <property type="project" value="UniProtKB-KW"/>
</dbReference>
<dbReference type="Pfam" id="PF00672">
    <property type="entry name" value="HAMP"/>
    <property type="match status" value="1"/>
</dbReference>
<dbReference type="CDD" id="cd06225">
    <property type="entry name" value="HAMP"/>
    <property type="match status" value="1"/>
</dbReference>
<dbReference type="PROSITE" id="PS50109">
    <property type="entry name" value="HIS_KIN"/>
    <property type="match status" value="1"/>
</dbReference>
<dbReference type="PROSITE" id="PS50885">
    <property type="entry name" value="HAMP"/>
    <property type="match status" value="1"/>
</dbReference>
<dbReference type="InterPro" id="IPR003661">
    <property type="entry name" value="HisK_dim/P_dom"/>
</dbReference>
<keyword evidence="11" id="KW-0067">ATP-binding</keyword>
<dbReference type="CDD" id="cd00082">
    <property type="entry name" value="HisKA"/>
    <property type="match status" value="1"/>
</dbReference>
<evidence type="ECO:0000256" key="15">
    <source>
        <dbReference type="SAM" id="Phobius"/>
    </source>
</evidence>
<evidence type="ECO:0000256" key="13">
    <source>
        <dbReference type="ARBA" id="ARBA00023012"/>
    </source>
</evidence>
<dbReference type="KEGG" id="lsf:I8J32_012945"/>
<dbReference type="EC" id="2.7.13.3" evidence="3"/>
<dbReference type="Pfam" id="PF02518">
    <property type="entry name" value="HATPase_c"/>
    <property type="match status" value="1"/>
</dbReference>
<dbReference type="Gene3D" id="3.30.565.10">
    <property type="entry name" value="Histidine kinase-like ATPase, C-terminal domain"/>
    <property type="match status" value="1"/>
</dbReference>
<dbReference type="RefSeq" id="WP_200612867.1">
    <property type="nucleotide sequence ID" value="NZ_CP071518.1"/>
</dbReference>
<keyword evidence="6" id="KW-0597">Phosphoprotein</keyword>
<protein>
    <recommendedName>
        <fullName evidence="3">histidine kinase</fullName>
        <ecNumber evidence="3">2.7.13.3</ecNumber>
    </recommendedName>
</protein>
<evidence type="ECO:0000256" key="6">
    <source>
        <dbReference type="ARBA" id="ARBA00022553"/>
    </source>
</evidence>
<feature type="transmembrane region" description="Helical" evidence="15">
    <location>
        <begin position="175"/>
        <end position="195"/>
    </location>
</feature>
<evidence type="ECO:0000256" key="14">
    <source>
        <dbReference type="ARBA" id="ARBA00023136"/>
    </source>
</evidence>
<evidence type="ECO:0000259" key="17">
    <source>
        <dbReference type="PROSITE" id="PS50885"/>
    </source>
</evidence>
<dbReference type="SUPFAM" id="SSF55874">
    <property type="entry name" value="ATPase domain of HSP90 chaperone/DNA topoisomerase II/histidine kinase"/>
    <property type="match status" value="1"/>
</dbReference>
<sequence length="461" mass="49992">MSATTLKANPLHAPNASVRTSRGGFRLLPRSLFGRLMLILISGLVVAQIVSFGLVFYERTQSSLGMMIRYVGKDVASSVAILEQQPAQARPQWLQRLDRRNYRYTLGAVAPGGAIRSGVARQIANTITQALGADYQVQATQSGGDTSRLLLQTRLSDGAPLTLEFSLQPVPLSPWMVTALVMQLLLLAVCGWIAVRWVTRPLTRLAEAADTLGPDLTGPALSETGSLEVVRAARAFNSMQRRIVDHLKERMQILAAISHDLQTPITRMRLRADLLDDAELRDKLHGDLNAMQVLVQDGIAYARDGQGITEAACRIDLDALLDSLVHDYTSAGRPVRLSGSIQAPFTTRPNALRRIVVNLIDNALKFGLDAEVEARSAAGGVVIRVLDRGPGIPPSEMQAVLQPFYRIEGSRNRETGGSGLGLAIAQQLTNALGGMLTLTNRPGGGLEAQVFLRGHPVRRRQ</sequence>
<evidence type="ECO:0000256" key="12">
    <source>
        <dbReference type="ARBA" id="ARBA00022989"/>
    </source>
</evidence>
<accession>A0A975AR85</accession>
<comment type="catalytic activity">
    <reaction evidence="1">
        <text>ATP + protein L-histidine = ADP + protein N-phospho-L-histidine.</text>
        <dbReference type="EC" id="2.7.13.3"/>
    </reaction>
</comment>
<evidence type="ECO:0000256" key="7">
    <source>
        <dbReference type="ARBA" id="ARBA00022679"/>
    </source>
</evidence>
<dbReference type="SMART" id="SM00387">
    <property type="entry name" value="HATPase_c"/>
    <property type="match status" value="1"/>
</dbReference>
<reference evidence="18 19" key="1">
    <citation type="submission" date="2021-03" db="EMBL/GenBank/DDBJ databases">
        <title>Lysobacter sp. nov. isolated from soil of gangwondo yeongwol, south Korea.</title>
        <authorList>
            <person name="Kim K.R."/>
            <person name="Kim K.H."/>
            <person name="Jeon C.O."/>
        </authorList>
    </citation>
    <scope>NUCLEOTIDE SEQUENCE [LARGE SCALE GENOMIC DNA]</scope>
    <source>
        <strain evidence="18 19">R19</strain>
    </source>
</reference>
<evidence type="ECO:0000256" key="10">
    <source>
        <dbReference type="ARBA" id="ARBA00022777"/>
    </source>
</evidence>
<keyword evidence="7" id="KW-0808">Transferase</keyword>
<evidence type="ECO:0000256" key="4">
    <source>
        <dbReference type="ARBA" id="ARBA00022475"/>
    </source>
</evidence>
<evidence type="ECO:0000313" key="19">
    <source>
        <dbReference type="Proteomes" id="UP000639274"/>
    </source>
</evidence>
<feature type="transmembrane region" description="Helical" evidence="15">
    <location>
        <begin position="36"/>
        <end position="57"/>
    </location>
</feature>
<dbReference type="Gene3D" id="1.10.287.130">
    <property type="match status" value="1"/>
</dbReference>
<dbReference type="InterPro" id="IPR050980">
    <property type="entry name" value="2C_sensor_his_kinase"/>
</dbReference>
<keyword evidence="4" id="KW-1003">Cell membrane</keyword>
<evidence type="ECO:0000256" key="5">
    <source>
        <dbReference type="ARBA" id="ARBA00022519"/>
    </source>
</evidence>
<dbReference type="SMART" id="SM00388">
    <property type="entry name" value="HisKA"/>
    <property type="match status" value="1"/>
</dbReference>
<dbReference type="InterPro" id="IPR003594">
    <property type="entry name" value="HATPase_dom"/>
</dbReference>
<dbReference type="GO" id="GO:0005886">
    <property type="term" value="C:plasma membrane"/>
    <property type="evidence" value="ECO:0007669"/>
    <property type="project" value="UniProtKB-SubCell"/>
</dbReference>
<keyword evidence="13" id="KW-0902">Two-component regulatory system</keyword>
<dbReference type="SMART" id="SM00304">
    <property type="entry name" value="HAMP"/>
    <property type="match status" value="1"/>
</dbReference>
<dbReference type="EMBL" id="CP071518">
    <property type="protein sequence ID" value="QSX77644.1"/>
    <property type="molecule type" value="Genomic_DNA"/>
</dbReference>
<evidence type="ECO:0000256" key="8">
    <source>
        <dbReference type="ARBA" id="ARBA00022692"/>
    </source>
</evidence>
<dbReference type="InterPro" id="IPR003660">
    <property type="entry name" value="HAMP_dom"/>
</dbReference>
<dbReference type="Proteomes" id="UP000639274">
    <property type="component" value="Chromosome"/>
</dbReference>
<dbReference type="InterPro" id="IPR004358">
    <property type="entry name" value="Sig_transdc_His_kin-like_C"/>
</dbReference>
<evidence type="ECO:0000256" key="3">
    <source>
        <dbReference type="ARBA" id="ARBA00012438"/>
    </source>
</evidence>
<feature type="domain" description="Histidine kinase" evidence="16">
    <location>
        <begin position="256"/>
        <end position="456"/>
    </location>
</feature>
<dbReference type="AlphaFoldDB" id="A0A975AR85"/>
<dbReference type="GO" id="GO:0000155">
    <property type="term" value="F:phosphorelay sensor kinase activity"/>
    <property type="evidence" value="ECO:0007669"/>
    <property type="project" value="InterPro"/>
</dbReference>
<evidence type="ECO:0000256" key="1">
    <source>
        <dbReference type="ARBA" id="ARBA00000085"/>
    </source>
</evidence>
<gene>
    <name evidence="18" type="ORF">I8J32_012945</name>
</gene>
<keyword evidence="9" id="KW-0547">Nucleotide-binding</keyword>
<name>A0A975AR85_9GAMM</name>
<dbReference type="SUPFAM" id="SSF47384">
    <property type="entry name" value="Homodimeric domain of signal transducing histidine kinase"/>
    <property type="match status" value="1"/>
</dbReference>
<dbReference type="InterPro" id="IPR036890">
    <property type="entry name" value="HATPase_C_sf"/>
</dbReference>
<dbReference type="InterPro" id="IPR036097">
    <property type="entry name" value="HisK_dim/P_sf"/>
</dbReference>
<keyword evidence="10" id="KW-0418">Kinase</keyword>
<evidence type="ECO:0000256" key="2">
    <source>
        <dbReference type="ARBA" id="ARBA00004429"/>
    </source>
</evidence>
<dbReference type="PANTHER" id="PTHR44936:SF5">
    <property type="entry name" value="SENSOR HISTIDINE KINASE ENVZ"/>
    <property type="match status" value="1"/>
</dbReference>
<organism evidence="18 19">
    <name type="scientific">Agrilutibacter solisilvae</name>
    <dbReference type="NCBI Taxonomy" id="2763317"/>
    <lineage>
        <taxon>Bacteria</taxon>
        <taxon>Pseudomonadati</taxon>
        <taxon>Pseudomonadota</taxon>
        <taxon>Gammaproteobacteria</taxon>
        <taxon>Lysobacterales</taxon>
        <taxon>Lysobacteraceae</taxon>
        <taxon>Agrilutibacter</taxon>
    </lineage>
</organism>
<evidence type="ECO:0000256" key="11">
    <source>
        <dbReference type="ARBA" id="ARBA00022840"/>
    </source>
</evidence>
<keyword evidence="19" id="KW-1185">Reference proteome</keyword>
<evidence type="ECO:0000259" key="16">
    <source>
        <dbReference type="PROSITE" id="PS50109"/>
    </source>
</evidence>
<keyword evidence="5" id="KW-0997">Cell inner membrane</keyword>
<evidence type="ECO:0000256" key="9">
    <source>
        <dbReference type="ARBA" id="ARBA00022741"/>
    </source>
</evidence>
<dbReference type="InterPro" id="IPR005467">
    <property type="entry name" value="His_kinase_dom"/>
</dbReference>
<keyword evidence="14 15" id="KW-0472">Membrane</keyword>
<keyword evidence="12 15" id="KW-1133">Transmembrane helix</keyword>
<proteinExistence type="predicted"/>
<keyword evidence="8 15" id="KW-0812">Transmembrane</keyword>
<dbReference type="PANTHER" id="PTHR44936">
    <property type="entry name" value="SENSOR PROTEIN CREC"/>
    <property type="match status" value="1"/>
</dbReference>
<dbReference type="Pfam" id="PF00512">
    <property type="entry name" value="HisKA"/>
    <property type="match status" value="1"/>
</dbReference>
<comment type="subcellular location">
    <subcellularLocation>
        <location evidence="2">Cell inner membrane</location>
        <topology evidence="2">Multi-pass membrane protein</topology>
    </subcellularLocation>
</comment>
<evidence type="ECO:0000313" key="18">
    <source>
        <dbReference type="EMBL" id="QSX77644.1"/>
    </source>
</evidence>
<feature type="domain" description="HAMP" evidence="17">
    <location>
        <begin position="196"/>
        <end position="248"/>
    </location>
</feature>